<name>A0ABD2MZV5_9CUCU</name>
<evidence type="ECO:0000313" key="2">
    <source>
        <dbReference type="Proteomes" id="UP001516400"/>
    </source>
</evidence>
<dbReference type="EMBL" id="JABFTP020000042">
    <property type="protein sequence ID" value="KAL3272043.1"/>
    <property type="molecule type" value="Genomic_DNA"/>
</dbReference>
<protein>
    <submittedName>
        <fullName evidence="1">Uncharacterized protein</fullName>
    </submittedName>
</protein>
<dbReference type="AlphaFoldDB" id="A0ABD2MZV5"/>
<accession>A0ABD2MZV5</accession>
<comment type="caution">
    <text evidence="1">The sequence shown here is derived from an EMBL/GenBank/DDBJ whole genome shotgun (WGS) entry which is preliminary data.</text>
</comment>
<organism evidence="1 2">
    <name type="scientific">Cryptolaemus montrouzieri</name>
    <dbReference type="NCBI Taxonomy" id="559131"/>
    <lineage>
        <taxon>Eukaryota</taxon>
        <taxon>Metazoa</taxon>
        <taxon>Ecdysozoa</taxon>
        <taxon>Arthropoda</taxon>
        <taxon>Hexapoda</taxon>
        <taxon>Insecta</taxon>
        <taxon>Pterygota</taxon>
        <taxon>Neoptera</taxon>
        <taxon>Endopterygota</taxon>
        <taxon>Coleoptera</taxon>
        <taxon>Polyphaga</taxon>
        <taxon>Cucujiformia</taxon>
        <taxon>Coccinelloidea</taxon>
        <taxon>Coccinellidae</taxon>
        <taxon>Scymninae</taxon>
        <taxon>Scymnini</taxon>
        <taxon>Cryptolaemus</taxon>
    </lineage>
</organism>
<evidence type="ECO:0000313" key="1">
    <source>
        <dbReference type="EMBL" id="KAL3272043.1"/>
    </source>
</evidence>
<gene>
    <name evidence="1" type="ORF">HHI36_022505</name>
</gene>
<sequence>MSQQAMKTSFTPDPDIVPYLDIMVGLSAWNSNPLPQVGSTTAPLSNVYSSQDIAGKAGCKSQTYTSWDCYSRSYVCCLGLKAPGVKATSRSMNVMSKRADITPDVPTTDELAAFSHTDRKMYNEGKKMYFRTIGLLSRKQTTQAKYTKLILSVRKTRSVQEDAKIYVYGEGPYNLYDLKLNTELVTNSQAPLPHWALWARAQGPAIEWGPLVPARLPNDNRYLVINEKH</sequence>
<dbReference type="Proteomes" id="UP001516400">
    <property type="component" value="Unassembled WGS sequence"/>
</dbReference>
<proteinExistence type="predicted"/>
<keyword evidence="2" id="KW-1185">Reference proteome</keyword>
<reference evidence="1 2" key="1">
    <citation type="journal article" date="2021" name="BMC Biol.">
        <title>Horizontally acquired antibacterial genes associated with adaptive radiation of ladybird beetles.</title>
        <authorList>
            <person name="Li H.S."/>
            <person name="Tang X.F."/>
            <person name="Huang Y.H."/>
            <person name="Xu Z.Y."/>
            <person name="Chen M.L."/>
            <person name="Du X.Y."/>
            <person name="Qiu B.Y."/>
            <person name="Chen P.T."/>
            <person name="Zhang W."/>
            <person name="Slipinski A."/>
            <person name="Escalona H.E."/>
            <person name="Waterhouse R.M."/>
            <person name="Zwick A."/>
            <person name="Pang H."/>
        </authorList>
    </citation>
    <scope>NUCLEOTIDE SEQUENCE [LARGE SCALE GENOMIC DNA]</scope>
    <source>
        <strain evidence="1">SYSU2018</strain>
    </source>
</reference>